<dbReference type="SMART" id="SM00034">
    <property type="entry name" value="CLECT"/>
    <property type="match status" value="2"/>
</dbReference>
<feature type="non-terminal residue" evidence="3">
    <location>
        <position position="1"/>
    </location>
</feature>
<feature type="domain" description="C-type lectin" evidence="2">
    <location>
        <begin position="27"/>
        <end position="142"/>
    </location>
</feature>
<organism evidence="3 4">
    <name type="scientific">Mesorhabditis spiculigera</name>
    <dbReference type="NCBI Taxonomy" id="96644"/>
    <lineage>
        <taxon>Eukaryota</taxon>
        <taxon>Metazoa</taxon>
        <taxon>Ecdysozoa</taxon>
        <taxon>Nematoda</taxon>
        <taxon>Chromadorea</taxon>
        <taxon>Rhabditida</taxon>
        <taxon>Rhabditina</taxon>
        <taxon>Rhabditomorpha</taxon>
        <taxon>Rhabditoidea</taxon>
        <taxon>Rhabditidae</taxon>
        <taxon>Mesorhabditinae</taxon>
        <taxon>Mesorhabditis</taxon>
    </lineage>
</organism>
<dbReference type="Pfam" id="PF00059">
    <property type="entry name" value="Lectin_C"/>
    <property type="match status" value="1"/>
</dbReference>
<dbReference type="PROSITE" id="PS50041">
    <property type="entry name" value="C_TYPE_LECTIN_2"/>
    <property type="match status" value="1"/>
</dbReference>
<keyword evidence="4" id="KW-1185">Reference proteome</keyword>
<dbReference type="AlphaFoldDB" id="A0AA36DHZ4"/>
<comment type="caution">
    <text evidence="3">The sequence shown here is derived from an EMBL/GenBank/DDBJ whole genome shotgun (WGS) entry which is preliminary data.</text>
</comment>
<feature type="signal peptide" evidence="1">
    <location>
        <begin position="1"/>
        <end position="16"/>
    </location>
</feature>
<dbReference type="InterPro" id="IPR016186">
    <property type="entry name" value="C-type_lectin-like/link_sf"/>
</dbReference>
<protein>
    <recommendedName>
        <fullName evidence="2">C-type lectin domain-containing protein</fullName>
    </recommendedName>
</protein>
<name>A0AA36DHZ4_9BILA</name>
<dbReference type="EMBL" id="CATQJA010002710">
    <property type="protein sequence ID" value="CAJ0587580.1"/>
    <property type="molecule type" value="Genomic_DNA"/>
</dbReference>
<dbReference type="InterPro" id="IPR050111">
    <property type="entry name" value="C-type_lectin/snaclec_domain"/>
</dbReference>
<dbReference type="InterPro" id="IPR001304">
    <property type="entry name" value="C-type_lectin-like"/>
</dbReference>
<evidence type="ECO:0000313" key="4">
    <source>
        <dbReference type="Proteomes" id="UP001177023"/>
    </source>
</evidence>
<evidence type="ECO:0000313" key="3">
    <source>
        <dbReference type="EMBL" id="CAJ0587580.1"/>
    </source>
</evidence>
<dbReference type="InterPro" id="IPR016187">
    <property type="entry name" value="CTDL_fold"/>
</dbReference>
<dbReference type="Proteomes" id="UP001177023">
    <property type="component" value="Unassembled WGS sequence"/>
</dbReference>
<dbReference type="SUPFAM" id="SSF56436">
    <property type="entry name" value="C-type lectin-like"/>
    <property type="match status" value="2"/>
</dbReference>
<dbReference type="CDD" id="cd00037">
    <property type="entry name" value="CLECT"/>
    <property type="match status" value="1"/>
</dbReference>
<reference evidence="3" key="1">
    <citation type="submission" date="2023-06" db="EMBL/GenBank/DDBJ databases">
        <authorList>
            <person name="Delattre M."/>
        </authorList>
    </citation>
    <scope>NUCLEOTIDE SEQUENCE</scope>
    <source>
        <strain evidence="3">AF72</strain>
    </source>
</reference>
<dbReference type="PANTHER" id="PTHR22803">
    <property type="entry name" value="MANNOSE, PHOSPHOLIPASE, LECTIN RECEPTOR RELATED"/>
    <property type="match status" value="1"/>
</dbReference>
<gene>
    <name evidence="3" type="ORF">MSPICULIGERA_LOCUS25539</name>
</gene>
<evidence type="ECO:0000256" key="1">
    <source>
        <dbReference type="SAM" id="SignalP"/>
    </source>
</evidence>
<proteinExistence type="predicted"/>
<evidence type="ECO:0000259" key="2">
    <source>
        <dbReference type="PROSITE" id="PS50041"/>
    </source>
</evidence>
<sequence length="305" mass="33254">MLRILGFTLLLGSLQADCPAGWNFLASSGTCYSVSNQASTYAQAVRTCQLSGGDVVKITDAFTNQAIVKAIQNVASPAFYIGVEQQSSGAWTYTDGTPLTYQNWANAPASGSNSSEKCAVIAAPNTTWQVSNCGDFNGFVCSKPVDQAPCPKPWFFSNVTGYCYYLKGFTMSDGKLWDLVDGTEAEVRCRQLHANSHLVSMRDEYENQVVYDQIKTSNLSAYRDKLPENHYPCLSGDVLTGLRYANATGFSWTDGTPMDYTPQTYKTDGFYYGVVNDASCGGKYWVGAGKPKLAAARYMCKMSPP</sequence>
<keyword evidence="1" id="KW-0732">Signal</keyword>
<accession>A0AA36DHZ4</accession>
<feature type="chain" id="PRO_5041404680" description="C-type lectin domain-containing protein" evidence="1">
    <location>
        <begin position="17"/>
        <end position="305"/>
    </location>
</feature>
<dbReference type="Gene3D" id="3.10.100.10">
    <property type="entry name" value="Mannose-Binding Protein A, subunit A"/>
    <property type="match status" value="2"/>
</dbReference>